<proteinExistence type="predicted"/>
<evidence type="ECO:0000256" key="1">
    <source>
        <dbReference type="SAM" id="MobiDB-lite"/>
    </source>
</evidence>
<feature type="compositionally biased region" description="Acidic residues" evidence="1">
    <location>
        <begin position="25"/>
        <end position="40"/>
    </location>
</feature>
<reference evidence="2 3" key="2">
    <citation type="submission" date="2016-12" db="EMBL/GenBank/DDBJ databases">
        <title>Draft Genome Sequence of Cystobacter ferrugineus Strain Cbfe23.</title>
        <authorList>
            <person name="Akbar S."/>
            <person name="Dowd S.E."/>
            <person name="Stevens D.C."/>
        </authorList>
    </citation>
    <scope>NUCLEOTIDE SEQUENCE [LARGE SCALE GENOMIC DNA]</scope>
    <source>
        <strain evidence="2 3">Cbfe23</strain>
    </source>
</reference>
<dbReference type="Proteomes" id="UP000182229">
    <property type="component" value="Unassembled WGS sequence"/>
</dbReference>
<dbReference type="STRING" id="83449.BON30_10360"/>
<dbReference type="EMBL" id="MPIN01000002">
    <property type="protein sequence ID" value="OJH41268.1"/>
    <property type="molecule type" value="Genomic_DNA"/>
</dbReference>
<evidence type="ECO:0000313" key="2">
    <source>
        <dbReference type="EMBL" id="OJH41268.1"/>
    </source>
</evidence>
<protein>
    <submittedName>
        <fullName evidence="2">Uncharacterized protein</fullName>
    </submittedName>
</protein>
<accession>A0A1L9BGE3</accession>
<sequence length="62" mass="7035">MAPSPGPSAARRRERFREFVPPELIDVEPPDEAEDGEEEATRERPRHLRLVRAAERVSEPGS</sequence>
<evidence type="ECO:0000313" key="3">
    <source>
        <dbReference type="Proteomes" id="UP000182229"/>
    </source>
</evidence>
<keyword evidence="3" id="KW-1185">Reference proteome</keyword>
<feature type="compositionally biased region" description="Basic and acidic residues" evidence="1">
    <location>
        <begin position="52"/>
        <end position="62"/>
    </location>
</feature>
<gene>
    <name evidence="2" type="ORF">BON30_10360</name>
</gene>
<feature type="region of interest" description="Disordered" evidence="1">
    <location>
        <begin position="1"/>
        <end position="62"/>
    </location>
</feature>
<name>A0A1L9BGE3_9BACT</name>
<organism evidence="2 3">
    <name type="scientific">Cystobacter ferrugineus</name>
    <dbReference type="NCBI Taxonomy" id="83449"/>
    <lineage>
        <taxon>Bacteria</taxon>
        <taxon>Pseudomonadati</taxon>
        <taxon>Myxococcota</taxon>
        <taxon>Myxococcia</taxon>
        <taxon>Myxococcales</taxon>
        <taxon>Cystobacterineae</taxon>
        <taxon>Archangiaceae</taxon>
        <taxon>Cystobacter</taxon>
    </lineage>
</organism>
<comment type="caution">
    <text evidence="2">The sequence shown here is derived from an EMBL/GenBank/DDBJ whole genome shotgun (WGS) entry which is preliminary data.</text>
</comment>
<reference evidence="3" key="1">
    <citation type="submission" date="2016-11" db="EMBL/GenBank/DDBJ databases">
        <authorList>
            <person name="Shukria A."/>
            <person name="Stevens D.C."/>
        </authorList>
    </citation>
    <scope>NUCLEOTIDE SEQUENCE [LARGE SCALE GENOMIC DNA]</scope>
    <source>
        <strain evidence="3">Cbfe23</strain>
    </source>
</reference>
<dbReference type="AlphaFoldDB" id="A0A1L9BGE3"/>